<name>A0A140DSS2_9FIRM</name>
<sequence>MAPFALFKSYFHAFSQRTCDFGNSCQTGVFFAFDPCNRRLWNSSPVG</sequence>
<reference evidence="1 2" key="1">
    <citation type="journal article" date="2016" name="Gut Pathog.">
        <title>Whole genome sequencing of "Faecalibaculum rodentium" ALO17, isolated from C57BL/6J laboratory mouse feces.</title>
        <authorList>
            <person name="Lim S."/>
            <person name="Chang D.H."/>
            <person name="Ahn S."/>
            <person name="Kim B.C."/>
        </authorList>
    </citation>
    <scope>NUCLEOTIDE SEQUENCE [LARGE SCALE GENOMIC DNA]</scope>
    <source>
        <strain evidence="1 2">Alo17</strain>
    </source>
</reference>
<accession>A0A140DSS2</accession>
<organism evidence="1 2">
    <name type="scientific">Faecalibaculum rodentium</name>
    <dbReference type="NCBI Taxonomy" id="1702221"/>
    <lineage>
        <taxon>Bacteria</taxon>
        <taxon>Bacillati</taxon>
        <taxon>Bacillota</taxon>
        <taxon>Erysipelotrichia</taxon>
        <taxon>Erysipelotrichales</taxon>
        <taxon>Erysipelotrichaceae</taxon>
        <taxon>Faecalibaculum</taxon>
    </lineage>
</organism>
<dbReference type="KEGG" id="fro:AALO17_05650"/>
<dbReference type="Proteomes" id="UP000069771">
    <property type="component" value="Chromosome"/>
</dbReference>
<proteinExistence type="predicted"/>
<protein>
    <submittedName>
        <fullName evidence="1">Uncharacterized protein</fullName>
    </submittedName>
</protein>
<dbReference type="STRING" id="1702221.AALO17_05650"/>
<evidence type="ECO:0000313" key="2">
    <source>
        <dbReference type="Proteomes" id="UP000069771"/>
    </source>
</evidence>
<evidence type="ECO:0000313" key="1">
    <source>
        <dbReference type="EMBL" id="AMK53699.1"/>
    </source>
</evidence>
<gene>
    <name evidence="1" type="ORF">AALO17_05650</name>
</gene>
<keyword evidence="2" id="KW-1185">Reference proteome</keyword>
<dbReference type="EMBL" id="CP011391">
    <property type="protein sequence ID" value="AMK53699.1"/>
    <property type="molecule type" value="Genomic_DNA"/>
</dbReference>
<dbReference type="AlphaFoldDB" id="A0A140DSS2"/>